<name>A0A2Z7A6Q6_9LAMI</name>
<proteinExistence type="predicted"/>
<accession>A0A2Z7A6Q6</accession>
<dbReference type="AlphaFoldDB" id="A0A2Z7A6Q6"/>
<reference evidence="1 2" key="1">
    <citation type="journal article" date="2015" name="Proc. Natl. Acad. Sci. U.S.A.">
        <title>The resurrection genome of Boea hygrometrica: A blueprint for survival of dehydration.</title>
        <authorList>
            <person name="Xiao L."/>
            <person name="Yang G."/>
            <person name="Zhang L."/>
            <person name="Yang X."/>
            <person name="Zhao S."/>
            <person name="Ji Z."/>
            <person name="Zhou Q."/>
            <person name="Hu M."/>
            <person name="Wang Y."/>
            <person name="Chen M."/>
            <person name="Xu Y."/>
            <person name="Jin H."/>
            <person name="Xiao X."/>
            <person name="Hu G."/>
            <person name="Bao F."/>
            <person name="Hu Y."/>
            <person name="Wan P."/>
            <person name="Li L."/>
            <person name="Deng X."/>
            <person name="Kuang T."/>
            <person name="Xiang C."/>
            <person name="Zhu J.K."/>
            <person name="Oliver M.J."/>
            <person name="He Y."/>
        </authorList>
    </citation>
    <scope>NUCLEOTIDE SEQUENCE [LARGE SCALE GENOMIC DNA]</scope>
    <source>
        <strain evidence="2">cv. XS01</strain>
    </source>
</reference>
<dbReference type="EMBL" id="KV018447">
    <property type="protein sequence ID" value="KZV17254.1"/>
    <property type="molecule type" value="Genomic_DNA"/>
</dbReference>
<sequence length="262" mass="29615">MSLFDLQDVCIAIGSIATLDLPMVVDLIGIYGLKGPYCTLTTTNCDLVIYRTTLVRTFQVWLTDPSREMRVTRVTRSASKTGILVHADQYNKARLTRSELNMIHEWMQMQQITTSNTKHTLDHGTASITHIHAKSNAVKQAHIRTSVLSYNYNNEVPSNADFENLLSNNAQNLRDSSTEATTGSYELNQRYPTLLTQHKALNEAQEGRCLRESFQASRKLPKSSTKRSVLERGVQCYHSYFSRSCLPPAIGEDKVRWVARVS</sequence>
<evidence type="ECO:0000313" key="1">
    <source>
        <dbReference type="EMBL" id="KZV17254.1"/>
    </source>
</evidence>
<evidence type="ECO:0000313" key="2">
    <source>
        <dbReference type="Proteomes" id="UP000250235"/>
    </source>
</evidence>
<protein>
    <submittedName>
        <fullName evidence="1">GINS complex subunit 3</fullName>
    </submittedName>
</protein>
<keyword evidence="2" id="KW-1185">Reference proteome</keyword>
<dbReference type="Proteomes" id="UP000250235">
    <property type="component" value="Unassembled WGS sequence"/>
</dbReference>
<gene>
    <name evidence="1" type="ORF">F511_19409</name>
</gene>
<organism evidence="1 2">
    <name type="scientific">Dorcoceras hygrometricum</name>
    <dbReference type="NCBI Taxonomy" id="472368"/>
    <lineage>
        <taxon>Eukaryota</taxon>
        <taxon>Viridiplantae</taxon>
        <taxon>Streptophyta</taxon>
        <taxon>Embryophyta</taxon>
        <taxon>Tracheophyta</taxon>
        <taxon>Spermatophyta</taxon>
        <taxon>Magnoliopsida</taxon>
        <taxon>eudicotyledons</taxon>
        <taxon>Gunneridae</taxon>
        <taxon>Pentapetalae</taxon>
        <taxon>asterids</taxon>
        <taxon>lamiids</taxon>
        <taxon>Lamiales</taxon>
        <taxon>Gesneriaceae</taxon>
        <taxon>Didymocarpoideae</taxon>
        <taxon>Trichosporeae</taxon>
        <taxon>Loxocarpinae</taxon>
        <taxon>Dorcoceras</taxon>
    </lineage>
</organism>